<evidence type="ECO:0008006" key="4">
    <source>
        <dbReference type="Google" id="ProtNLM"/>
    </source>
</evidence>
<evidence type="ECO:0000256" key="1">
    <source>
        <dbReference type="SAM" id="MobiDB-lite"/>
    </source>
</evidence>
<accession>A0AAN8NM10</accession>
<proteinExistence type="predicted"/>
<keyword evidence="3" id="KW-1185">Reference proteome</keyword>
<sequence>MEPTKPCKGKLDPESSGKETNPKAAADPKVPTAHKNKIPQGYKVQVTKDSGGRKRAFLVDAVTGQTLKARKSNQ</sequence>
<organism evidence="2 3">
    <name type="scientific">Arthrobotrys conoides</name>
    <dbReference type="NCBI Taxonomy" id="74498"/>
    <lineage>
        <taxon>Eukaryota</taxon>
        <taxon>Fungi</taxon>
        <taxon>Dikarya</taxon>
        <taxon>Ascomycota</taxon>
        <taxon>Pezizomycotina</taxon>
        <taxon>Orbiliomycetes</taxon>
        <taxon>Orbiliales</taxon>
        <taxon>Orbiliaceae</taxon>
        <taxon>Arthrobotrys</taxon>
    </lineage>
</organism>
<feature type="compositionally biased region" description="Basic and acidic residues" evidence="1">
    <location>
        <begin position="9"/>
        <end position="21"/>
    </location>
</feature>
<evidence type="ECO:0000313" key="2">
    <source>
        <dbReference type="EMBL" id="KAK6516515.1"/>
    </source>
</evidence>
<comment type="caution">
    <text evidence="2">The sequence shown here is derived from an EMBL/GenBank/DDBJ whole genome shotgun (WGS) entry which is preliminary data.</text>
</comment>
<dbReference type="AlphaFoldDB" id="A0AAN8NM10"/>
<feature type="region of interest" description="Disordered" evidence="1">
    <location>
        <begin position="1"/>
        <end position="35"/>
    </location>
</feature>
<gene>
    <name evidence="2" type="ORF">TWF506_006422</name>
</gene>
<dbReference type="EMBL" id="JAVHJM010000003">
    <property type="protein sequence ID" value="KAK6516515.1"/>
    <property type="molecule type" value="Genomic_DNA"/>
</dbReference>
<reference evidence="2 3" key="1">
    <citation type="submission" date="2019-10" db="EMBL/GenBank/DDBJ databases">
        <authorList>
            <person name="Palmer J.M."/>
        </authorList>
    </citation>
    <scope>NUCLEOTIDE SEQUENCE [LARGE SCALE GENOMIC DNA]</scope>
    <source>
        <strain evidence="2 3">TWF506</strain>
    </source>
</reference>
<protein>
    <recommendedName>
        <fullName evidence="4">PepSY domain-containing protein</fullName>
    </recommendedName>
</protein>
<name>A0AAN8NM10_9PEZI</name>
<dbReference type="Proteomes" id="UP001307849">
    <property type="component" value="Unassembled WGS sequence"/>
</dbReference>
<evidence type="ECO:0000313" key="3">
    <source>
        <dbReference type="Proteomes" id="UP001307849"/>
    </source>
</evidence>